<dbReference type="SUPFAM" id="SSF56988">
    <property type="entry name" value="Anthrax protective antigen"/>
    <property type="match status" value="1"/>
</dbReference>
<evidence type="ECO:0000256" key="1">
    <source>
        <dbReference type="ARBA" id="ARBA00022723"/>
    </source>
</evidence>
<protein>
    <recommendedName>
        <fullName evidence="3">PA14 domain-containing protein</fullName>
    </recommendedName>
</protein>
<accession>A0A5C5U345</accession>
<keyword evidence="1" id="KW-0479">Metal-binding</keyword>
<dbReference type="SMART" id="SM00758">
    <property type="entry name" value="PA14"/>
    <property type="match status" value="1"/>
</dbReference>
<sequence>MSHSTLLRIGIAGLLVVLLGFGVSSVRSDTTFIAGTPPTIAQVPLYMRDAVPPLNMLVMGKDHKIYYEAYNDASDLDGDGILDVGYRGWELKNPAPTDGSSRYKIDYYGYFNSYVCYSWQTNRFVPQSATTNKQCTGRWSGDFLNYLTMSRMDALRRVLYGGWRHVDTNTETVLQGAYFPQDAHSWGKEYQSVARDGYDIRNYAPLPLPGANKYHLFAVTTVTDTGAAFPNYTAPMFRVMQNSDFRVWNWLSIEGPVAGNNCFNSSNSRVACISGSSTWQLVPASALQGLQLTTWRRTIGSGSPGDLAGMNTLFTGNAIAANQCGTGTVTQINKTATNNPFTGNGCGHDNYLSRIQGQIVVPVDGTYRFAVDGDDAVDVFINGTHVVGWYGGHANDRSDGGLNNHSGTITLAAGTHSVEFRHQEAGGDDNWGLFWEDTSSAGSRQDYAVRVLACPDGATNAALRDGICKAYGNAANPIYKPTGILHDYGETRKMFFGLITGSQANNIEGGVLRSNIEDFNREIDPDNGRFRTDVEGVVRSIDRLRMIGGGYNSSVTDNLNSDTNWNWANTAHGVGGNCVSQGGRVINNGECRMWGNPIAEMLFEGLRYFAGAAAPTARFSSGGSTEGQSEDTRLGLPAPAWRNPYADTVVNGDVTHPAYPTCAKPHQTIVSDINPSYDGDLPGSAFNDTGNDTALPGLDVESEGQEIWTAEFGEARSVFIGEVDGQATDGAPTAKSASSFGNIRGLAPEEPTKQGTYYSASVARYGRNIDINAADDEQNVVTYSIALASPLPRIEFPVGGQTVTLLPFAKTVSGTFGGATRKPTNTIVDFYVESFANFPAQIDAGEQDATVNEGRPYAVFRINYEDVEQGNDHDMDAIVRYEILSNSDNTVTINLTSEYAYGSANQAMGYVISGTSNDGIYLEVRDRSNGGSPAENAAGNAEYTYELNTPAGIWAGGCVGATSTAPCNQGLGFNASRTFTPGTVAGGTQLNDPLWYAAKYGSPTPTAWDQNNDGDPDNYFLVTNPLNLRAQLSRAFDDISMSSPPAGSQALNGARVGSSSFTLTPSFLRDREGNDWTGNLSATAVNQDGTLATMELWNAQAGLPAHSARNIRTAIQAGVSSAITVREFLGNNDNLGVDNVTRFGRLGITQDLSTLPNAYEATYSPAAIVDYLRGDQSREADRPGVGNTLRARSSVLGDIINSEPIIASPRSDFGYGSYAGAMFSGYSGDSGYLVQKQSRDTVVYVGANDGMLHAFNGNTTPCAPDSPVACAGTGAGAEMFAFIPHEALRRLGQLALPDALYNHRYYVDGQVTVTDAKDGGVWKTVLVGAMGGGGRSVFALDVSNPGSFGNGDVLWELNATIDNDIGNVYGRPLLLPLENDRWGVLFGNGYGGHTSDPSLYIVDAFTGQPIAKLTADDGHQAGTSTDPLTDWICGVTGLLCARTNHPFNGLGQITAIDRDGNGKADTVYGGDLQGNLWKFDLSNASETLWNVAFGGEPLVTALASNGQRQPVTGGIRVSAGPGDGVMVYFGTGRYFVEGDNDIAEEPDVQSLYGVFDSGTAIAIANASEKETALQRQWIQLHATNMIDTDGNGTPDTNVTTRNISRNRVSYYGGNAKRGWYLDLVVDNEAGNATGSDLDPVGERFIATPRIQSGRVFFTTFSPTGDSCDPGGTNIVYALDLLSGAGALSHVRTLGSESAACEGANCGAVQIENAGAPITSTSVAAINPTKYITEPTCTPGVDCPSFEECQVVIYPGAFVLPRPCGRQSWRQLK</sequence>
<evidence type="ECO:0000313" key="5">
    <source>
        <dbReference type="Proteomes" id="UP000319980"/>
    </source>
</evidence>
<reference evidence="4 5" key="1">
    <citation type="journal article" date="2008" name="Int. J. Syst. Evol. Microbiol.">
        <title>Luteimonas marina sp. nov., isolated from seawater.</title>
        <authorList>
            <person name="Baik K.S."/>
            <person name="Park S.C."/>
            <person name="Kim M.S."/>
            <person name="Kim E.M."/>
            <person name="Park C."/>
            <person name="Chun J."/>
            <person name="Seong C.N."/>
        </authorList>
    </citation>
    <scope>NUCLEOTIDE SEQUENCE [LARGE SCALE GENOMIC DNA]</scope>
    <source>
        <strain evidence="4 5">FR1330</strain>
    </source>
</reference>
<dbReference type="OrthoDB" id="7156875at2"/>
<dbReference type="Pfam" id="PF07691">
    <property type="entry name" value="PA14"/>
    <property type="match status" value="1"/>
</dbReference>
<dbReference type="PROSITE" id="PS51820">
    <property type="entry name" value="PA14"/>
    <property type="match status" value="1"/>
</dbReference>
<name>A0A5C5U345_9GAMM</name>
<dbReference type="InterPro" id="IPR011658">
    <property type="entry name" value="PA14_dom"/>
</dbReference>
<dbReference type="Proteomes" id="UP000319980">
    <property type="component" value="Unassembled WGS sequence"/>
</dbReference>
<keyword evidence="2" id="KW-0106">Calcium</keyword>
<evidence type="ECO:0000313" key="4">
    <source>
        <dbReference type="EMBL" id="TWT20347.1"/>
    </source>
</evidence>
<dbReference type="Gene3D" id="3.90.182.10">
    <property type="entry name" value="Toxin - Anthrax Protective Antigen,domain 1"/>
    <property type="match status" value="1"/>
</dbReference>
<dbReference type="InterPro" id="IPR037524">
    <property type="entry name" value="PA14/GLEYA"/>
</dbReference>
<dbReference type="GO" id="GO:0046872">
    <property type="term" value="F:metal ion binding"/>
    <property type="evidence" value="ECO:0007669"/>
    <property type="project" value="UniProtKB-KW"/>
</dbReference>
<proteinExistence type="predicted"/>
<dbReference type="EMBL" id="VOHK01000004">
    <property type="protein sequence ID" value="TWT20347.1"/>
    <property type="molecule type" value="Genomic_DNA"/>
</dbReference>
<feature type="domain" description="PA14" evidence="3">
    <location>
        <begin position="304"/>
        <end position="449"/>
    </location>
</feature>
<keyword evidence="5" id="KW-1185">Reference proteome</keyword>
<dbReference type="RefSeq" id="WP_146388082.1">
    <property type="nucleotide sequence ID" value="NZ_VOHK01000004.1"/>
</dbReference>
<organism evidence="4 5">
    <name type="scientific">Luteimonas marina</name>
    <dbReference type="NCBI Taxonomy" id="488485"/>
    <lineage>
        <taxon>Bacteria</taxon>
        <taxon>Pseudomonadati</taxon>
        <taxon>Pseudomonadota</taxon>
        <taxon>Gammaproteobacteria</taxon>
        <taxon>Lysobacterales</taxon>
        <taxon>Lysobacteraceae</taxon>
        <taxon>Luteimonas</taxon>
    </lineage>
</organism>
<evidence type="ECO:0000259" key="3">
    <source>
        <dbReference type="PROSITE" id="PS51820"/>
    </source>
</evidence>
<evidence type="ECO:0000256" key="2">
    <source>
        <dbReference type="ARBA" id="ARBA00022837"/>
    </source>
</evidence>
<dbReference type="InterPro" id="IPR008707">
    <property type="entry name" value="B-propeller_PilY1"/>
</dbReference>
<dbReference type="Pfam" id="PF05567">
    <property type="entry name" value="T4P_PilY1"/>
    <property type="match status" value="1"/>
</dbReference>
<gene>
    <name evidence="4" type="ORF">FQY83_11520</name>
</gene>
<comment type="caution">
    <text evidence="4">The sequence shown here is derived from an EMBL/GenBank/DDBJ whole genome shotgun (WGS) entry which is preliminary data.</text>
</comment>